<evidence type="ECO:0000313" key="2">
    <source>
        <dbReference type="Proteomes" id="UP000429958"/>
    </source>
</evidence>
<dbReference type="RefSeq" id="WP_154472008.1">
    <property type="nucleotide sequence ID" value="NZ_VUMD01000006.1"/>
</dbReference>
<protein>
    <submittedName>
        <fullName evidence="1">Uncharacterized protein</fullName>
    </submittedName>
</protein>
<name>A0A7X2TC43_9CLOT</name>
<organism evidence="1 2">
    <name type="scientific">Clostridium porci</name>
    <dbReference type="NCBI Taxonomy" id="2605778"/>
    <lineage>
        <taxon>Bacteria</taxon>
        <taxon>Bacillati</taxon>
        <taxon>Bacillota</taxon>
        <taxon>Clostridia</taxon>
        <taxon>Eubacteriales</taxon>
        <taxon>Clostridiaceae</taxon>
        <taxon>Clostridium</taxon>
    </lineage>
</organism>
<dbReference type="Proteomes" id="UP000429958">
    <property type="component" value="Unassembled WGS sequence"/>
</dbReference>
<reference evidence="1 2" key="1">
    <citation type="submission" date="2019-08" db="EMBL/GenBank/DDBJ databases">
        <title>In-depth cultivation of the pig gut microbiome towards novel bacterial diversity and tailored functional studies.</title>
        <authorList>
            <person name="Wylensek D."/>
            <person name="Hitch T.C.A."/>
            <person name="Clavel T."/>
        </authorList>
    </citation>
    <scope>NUCLEOTIDE SEQUENCE [LARGE SCALE GENOMIC DNA]</scope>
    <source>
        <strain evidence="1 2">WCA-389-WT-23D1</strain>
    </source>
</reference>
<keyword evidence="2" id="KW-1185">Reference proteome</keyword>
<accession>A0A7X2TC43</accession>
<evidence type="ECO:0000313" key="1">
    <source>
        <dbReference type="EMBL" id="MSS36564.1"/>
    </source>
</evidence>
<dbReference type="AlphaFoldDB" id="A0A7X2TC43"/>
<sequence length="107" mass="12455">MARKCPITGSPVLYLDCLECEEKLCKTETKEERTDSNRSMVDHKKVVPKGGVNEKNVSIRSNMVITAKEKSLSQLIRSMKVSRRRQRQCRTFCRMMQINFPWRSAIC</sequence>
<gene>
    <name evidence="1" type="ORF">FYJ39_08265</name>
</gene>
<proteinExistence type="predicted"/>
<dbReference type="EMBL" id="VUMD01000006">
    <property type="protein sequence ID" value="MSS36564.1"/>
    <property type="molecule type" value="Genomic_DNA"/>
</dbReference>
<comment type="caution">
    <text evidence="1">The sequence shown here is derived from an EMBL/GenBank/DDBJ whole genome shotgun (WGS) entry which is preliminary data.</text>
</comment>